<evidence type="ECO:0000256" key="3">
    <source>
        <dbReference type="ARBA" id="ARBA00022448"/>
    </source>
</evidence>
<evidence type="ECO:0000313" key="9">
    <source>
        <dbReference type="EMBL" id="MFD2639147.1"/>
    </source>
</evidence>
<dbReference type="InterPro" id="IPR003593">
    <property type="entry name" value="AAA+_ATPase"/>
</dbReference>
<dbReference type="RefSeq" id="WP_377328952.1">
    <property type="nucleotide sequence ID" value="NZ_JBHUMZ010000021.1"/>
</dbReference>
<keyword evidence="5" id="KW-0547">Nucleotide-binding</keyword>
<dbReference type="InterPro" id="IPR013563">
    <property type="entry name" value="Oligopep_ABC_C"/>
</dbReference>
<gene>
    <name evidence="9" type="ORF">ACFSW4_09750</name>
</gene>
<comment type="subcellular location">
    <subcellularLocation>
        <location evidence="1">Cell membrane</location>
        <topology evidence="1">Peripheral membrane protein</topology>
    </subcellularLocation>
</comment>
<keyword evidence="3" id="KW-0813">Transport</keyword>
<sequence>MTEHLLDVNNLVTSFRTADGNLTAVRGVSFSVEQGETLCIVGESGCGKSITSLSVMQLLPKNGQIDNGSIQFDGKELTGLSQDEMRQIRGNDISMIFQEPMTALNPVFTVGFQIREPLKIHLGLSKKEATQKGIELLKQVGIPSPEKRMNQFPHELSGGMRQRVMIAIALACNPKLLIADEPTTALDVTIQSQILDLIDDLKEELNMGVVMITHDMGVVAEVADRVMVMYAGEKIEEGDVETIFNHPKHPYTKGLLKSVPNVDDADHNLEPIAGSLPSLKEEIVGCRFFDRCEFATEKCRSQSPPSFAVSEGHSVRCWLQEGSHDERTANYS</sequence>
<dbReference type="PROSITE" id="PS50893">
    <property type="entry name" value="ABC_TRANSPORTER_2"/>
    <property type="match status" value="1"/>
</dbReference>
<accession>A0ABW5QBT6</accession>
<keyword evidence="6 9" id="KW-0067">ATP-binding</keyword>
<dbReference type="SUPFAM" id="SSF52540">
    <property type="entry name" value="P-loop containing nucleoside triphosphate hydrolases"/>
    <property type="match status" value="1"/>
</dbReference>
<keyword evidence="10" id="KW-1185">Reference proteome</keyword>
<dbReference type="SMART" id="SM00382">
    <property type="entry name" value="AAA"/>
    <property type="match status" value="1"/>
</dbReference>
<reference evidence="10" key="1">
    <citation type="journal article" date="2019" name="Int. J. Syst. Evol. Microbiol.">
        <title>The Global Catalogue of Microorganisms (GCM) 10K type strain sequencing project: providing services to taxonomists for standard genome sequencing and annotation.</title>
        <authorList>
            <consortium name="The Broad Institute Genomics Platform"/>
            <consortium name="The Broad Institute Genome Sequencing Center for Infectious Disease"/>
            <person name="Wu L."/>
            <person name="Ma J."/>
        </authorList>
    </citation>
    <scope>NUCLEOTIDE SEQUENCE [LARGE SCALE GENOMIC DNA]</scope>
    <source>
        <strain evidence="10">TISTR 1571</strain>
    </source>
</reference>
<protein>
    <submittedName>
        <fullName evidence="9">ABC transporter ATP-binding protein</fullName>
    </submittedName>
</protein>
<evidence type="ECO:0000256" key="6">
    <source>
        <dbReference type="ARBA" id="ARBA00022840"/>
    </source>
</evidence>
<dbReference type="Gene3D" id="3.40.50.300">
    <property type="entry name" value="P-loop containing nucleotide triphosphate hydrolases"/>
    <property type="match status" value="1"/>
</dbReference>
<keyword evidence="7" id="KW-0472">Membrane</keyword>
<dbReference type="InterPro" id="IPR017871">
    <property type="entry name" value="ABC_transporter-like_CS"/>
</dbReference>
<evidence type="ECO:0000259" key="8">
    <source>
        <dbReference type="PROSITE" id="PS50893"/>
    </source>
</evidence>
<comment type="caution">
    <text evidence="9">The sequence shown here is derived from an EMBL/GenBank/DDBJ whole genome shotgun (WGS) entry which is preliminary data.</text>
</comment>
<dbReference type="InterPro" id="IPR050388">
    <property type="entry name" value="ABC_Ni/Peptide_Import"/>
</dbReference>
<dbReference type="CDD" id="cd03257">
    <property type="entry name" value="ABC_NikE_OppD_transporters"/>
    <property type="match status" value="1"/>
</dbReference>
<dbReference type="Pfam" id="PF08352">
    <property type="entry name" value="oligo_HPY"/>
    <property type="match status" value="1"/>
</dbReference>
<dbReference type="GO" id="GO:0005524">
    <property type="term" value="F:ATP binding"/>
    <property type="evidence" value="ECO:0007669"/>
    <property type="project" value="UniProtKB-KW"/>
</dbReference>
<feature type="domain" description="ABC transporter" evidence="8">
    <location>
        <begin position="6"/>
        <end position="256"/>
    </location>
</feature>
<dbReference type="PANTHER" id="PTHR43297:SF2">
    <property type="entry name" value="DIPEPTIDE TRANSPORT ATP-BINDING PROTEIN DPPD"/>
    <property type="match status" value="1"/>
</dbReference>
<dbReference type="PROSITE" id="PS00211">
    <property type="entry name" value="ABC_TRANSPORTER_1"/>
    <property type="match status" value="1"/>
</dbReference>
<keyword evidence="4" id="KW-1003">Cell membrane</keyword>
<evidence type="ECO:0000313" key="10">
    <source>
        <dbReference type="Proteomes" id="UP001597452"/>
    </source>
</evidence>
<evidence type="ECO:0000256" key="5">
    <source>
        <dbReference type="ARBA" id="ARBA00022741"/>
    </source>
</evidence>
<proteinExistence type="inferred from homology"/>
<evidence type="ECO:0000256" key="2">
    <source>
        <dbReference type="ARBA" id="ARBA00005417"/>
    </source>
</evidence>
<dbReference type="InterPro" id="IPR003439">
    <property type="entry name" value="ABC_transporter-like_ATP-bd"/>
</dbReference>
<dbReference type="PANTHER" id="PTHR43297">
    <property type="entry name" value="OLIGOPEPTIDE TRANSPORT ATP-BINDING PROTEIN APPD"/>
    <property type="match status" value="1"/>
</dbReference>
<evidence type="ECO:0000256" key="4">
    <source>
        <dbReference type="ARBA" id="ARBA00022475"/>
    </source>
</evidence>
<dbReference type="InterPro" id="IPR027417">
    <property type="entry name" value="P-loop_NTPase"/>
</dbReference>
<comment type="similarity">
    <text evidence="2">Belongs to the ABC transporter superfamily.</text>
</comment>
<organism evidence="9 10">
    <name type="scientific">Piscibacillus salipiscarius</name>
    <dbReference type="NCBI Taxonomy" id="299480"/>
    <lineage>
        <taxon>Bacteria</taxon>
        <taxon>Bacillati</taxon>
        <taxon>Bacillota</taxon>
        <taxon>Bacilli</taxon>
        <taxon>Bacillales</taxon>
        <taxon>Bacillaceae</taxon>
        <taxon>Piscibacillus</taxon>
    </lineage>
</organism>
<dbReference type="Proteomes" id="UP001597452">
    <property type="component" value="Unassembled WGS sequence"/>
</dbReference>
<name>A0ABW5QBT6_9BACI</name>
<evidence type="ECO:0000256" key="1">
    <source>
        <dbReference type="ARBA" id="ARBA00004202"/>
    </source>
</evidence>
<evidence type="ECO:0000256" key="7">
    <source>
        <dbReference type="ARBA" id="ARBA00023136"/>
    </source>
</evidence>
<dbReference type="Pfam" id="PF00005">
    <property type="entry name" value="ABC_tran"/>
    <property type="match status" value="1"/>
</dbReference>
<dbReference type="NCBIfam" id="TIGR01727">
    <property type="entry name" value="oligo_HPY"/>
    <property type="match status" value="1"/>
</dbReference>
<dbReference type="EMBL" id="JBHUMZ010000021">
    <property type="protein sequence ID" value="MFD2639147.1"/>
    <property type="molecule type" value="Genomic_DNA"/>
</dbReference>